<dbReference type="PROSITE" id="PS50994">
    <property type="entry name" value="INTEGRASE"/>
    <property type="match status" value="1"/>
</dbReference>
<evidence type="ECO:0000256" key="4">
    <source>
        <dbReference type="SAM" id="MobiDB-lite"/>
    </source>
</evidence>
<comment type="caution">
    <text evidence="7">The sequence shown here is derived from an EMBL/GenBank/DDBJ whole genome shotgun (WGS) entry which is preliminary data.</text>
</comment>
<reference evidence="7" key="1">
    <citation type="journal article" date="2019" name="Sci. Rep.">
        <title>Draft genome of Tanacetum cinerariifolium, the natural source of mosquito coil.</title>
        <authorList>
            <person name="Yamashiro T."/>
            <person name="Shiraishi A."/>
            <person name="Satake H."/>
            <person name="Nakayama K."/>
        </authorList>
    </citation>
    <scope>NUCLEOTIDE SEQUENCE</scope>
</reference>
<evidence type="ECO:0000259" key="5">
    <source>
        <dbReference type="PROSITE" id="PS50158"/>
    </source>
</evidence>
<dbReference type="Gene3D" id="3.30.420.10">
    <property type="entry name" value="Ribonuclease H-like superfamily/Ribonuclease H"/>
    <property type="match status" value="2"/>
</dbReference>
<dbReference type="SUPFAM" id="SSF57756">
    <property type="entry name" value="Retrovirus zinc finger-like domains"/>
    <property type="match status" value="1"/>
</dbReference>
<dbReference type="GO" id="GO:0005506">
    <property type="term" value="F:iron ion binding"/>
    <property type="evidence" value="ECO:0007669"/>
    <property type="project" value="InterPro"/>
</dbReference>
<keyword evidence="3" id="KW-0862">Zinc</keyword>
<proteinExistence type="predicted"/>
<gene>
    <name evidence="7" type="ORF">Tci_061844</name>
</gene>
<dbReference type="GO" id="GO:0016705">
    <property type="term" value="F:oxidoreductase activity, acting on paired donors, with incorporation or reduction of molecular oxygen"/>
    <property type="evidence" value="ECO:0007669"/>
    <property type="project" value="InterPro"/>
</dbReference>
<dbReference type="GO" id="GO:0003676">
    <property type="term" value="F:nucleic acid binding"/>
    <property type="evidence" value="ECO:0007669"/>
    <property type="project" value="InterPro"/>
</dbReference>
<dbReference type="InterPro" id="IPR001584">
    <property type="entry name" value="Integrase_cat-core"/>
</dbReference>
<dbReference type="Pfam" id="PF00067">
    <property type="entry name" value="p450"/>
    <property type="match status" value="1"/>
</dbReference>
<dbReference type="CDD" id="cd09272">
    <property type="entry name" value="RNase_HI_RT_Ty1"/>
    <property type="match status" value="2"/>
</dbReference>
<feature type="compositionally biased region" description="Basic residues" evidence="4">
    <location>
        <begin position="301"/>
        <end position="320"/>
    </location>
</feature>
<organism evidence="7">
    <name type="scientific">Tanacetum cinerariifolium</name>
    <name type="common">Dalmatian daisy</name>
    <name type="synonym">Chrysanthemum cinerariifolium</name>
    <dbReference type="NCBI Taxonomy" id="118510"/>
    <lineage>
        <taxon>Eukaryota</taxon>
        <taxon>Viridiplantae</taxon>
        <taxon>Streptophyta</taxon>
        <taxon>Embryophyta</taxon>
        <taxon>Tracheophyta</taxon>
        <taxon>Spermatophyta</taxon>
        <taxon>Magnoliopsida</taxon>
        <taxon>eudicotyledons</taxon>
        <taxon>Gunneridae</taxon>
        <taxon>Pentapetalae</taxon>
        <taxon>asterids</taxon>
        <taxon>campanulids</taxon>
        <taxon>Asterales</taxon>
        <taxon>Asteraceae</taxon>
        <taxon>Asteroideae</taxon>
        <taxon>Anthemideae</taxon>
        <taxon>Anthemidinae</taxon>
        <taxon>Tanacetum</taxon>
    </lineage>
</organism>
<dbReference type="InterPro" id="IPR001128">
    <property type="entry name" value="Cyt_P450"/>
</dbReference>
<evidence type="ECO:0008006" key="8">
    <source>
        <dbReference type="Google" id="ProtNLM"/>
    </source>
</evidence>
<dbReference type="GO" id="GO:0020037">
    <property type="term" value="F:heme binding"/>
    <property type="evidence" value="ECO:0007669"/>
    <property type="project" value="InterPro"/>
</dbReference>
<dbReference type="InterPro" id="IPR013103">
    <property type="entry name" value="RVT_2"/>
</dbReference>
<dbReference type="InterPro" id="IPR012337">
    <property type="entry name" value="RNaseH-like_sf"/>
</dbReference>
<keyword evidence="1" id="KW-0479">Metal-binding</keyword>
<dbReference type="InterPro" id="IPR036396">
    <property type="entry name" value="Cyt_P450_sf"/>
</dbReference>
<dbReference type="InterPro" id="IPR036397">
    <property type="entry name" value="RNaseH_sf"/>
</dbReference>
<dbReference type="GO" id="GO:0008270">
    <property type="term" value="F:zinc ion binding"/>
    <property type="evidence" value="ECO:0007669"/>
    <property type="project" value="UniProtKB-KW"/>
</dbReference>
<dbReference type="InterPro" id="IPR039537">
    <property type="entry name" value="Retrotran_Ty1/copia-like"/>
</dbReference>
<dbReference type="SUPFAM" id="SSF53098">
    <property type="entry name" value="Ribonuclease H-like"/>
    <property type="match status" value="2"/>
</dbReference>
<keyword evidence="3" id="KW-0863">Zinc-finger</keyword>
<dbReference type="InterPro" id="IPR001878">
    <property type="entry name" value="Znf_CCHC"/>
</dbReference>
<keyword evidence="2" id="KW-0378">Hydrolase</keyword>
<dbReference type="SUPFAM" id="SSF48264">
    <property type="entry name" value="Cytochrome P450"/>
    <property type="match status" value="1"/>
</dbReference>
<evidence type="ECO:0000256" key="3">
    <source>
        <dbReference type="PROSITE-ProRule" id="PRU00047"/>
    </source>
</evidence>
<feature type="region of interest" description="Disordered" evidence="4">
    <location>
        <begin position="329"/>
        <end position="348"/>
    </location>
</feature>
<feature type="region of interest" description="Disordered" evidence="4">
    <location>
        <begin position="297"/>
        <end position="323"/>
    </location>
</feature>
<evidence type="ECO:0000313" key="7">
    <source>
        <dbReference type="EMBL" id="GEU89866.1"/>
    </source>
</evidence>
<evidence type="ECO:0000256" key="1">
    <source>
        <dbReference type="ARBA" id="ARBA00022723"/>
    </source>
</evidence>
<evidence type="ECO:0000256" key="2">
    <source>
        <dbReference type="ARBA" id="ARBA00022801"/>
    </source>
</evidence>
<dbReference type="Pfam" id="PF13976">
    <property type="entry name" value="gag_pre-integrs"/>
    <property type="match status" value="2"/>
</dbReference>
<feature type="compositionally biased region" description="Basic residues" evidence="4">
    <location>
        <begin position="981"/>
        <end position="998"/>
    </location>
</feature>
<feature type="domain" description="CCHC-type" evidence="5">
    <location>
        <begin position="352"/>
        <end position="366"/>
    </location>
</feature>
<accession>A0A6L2NUT2</accession>
<protein>
    <recommendedName>
        <fullName evidence="8">Retrotransposon protein, putative, Ty1-copia subclass</fullName>
    </recommendedName>
</protein>
<dbReference type="InterPro" id="IPR017972">
    <property type="entry name" value="Cyt_P450_CS"/>
</dbReference>
<dbReference type="Pfam" id="PF07727">
    <property type="entry name" value="RVT_2"/>
    <property type="match status" value="2"/>
</dbReference>
<dbReference type="GO" id="GO:0015074">
    <property type="term" value="P:DNA integration"/>
    <property type="evidence" value="ECO:0007669"/>
    <property type="project" value="InterPro"/>
</dbReference>
<dbReference type="PROSITE" id="PS00086">
    <property type="entry name" value="CYTOCHROME_P450"/>
    <property type="match status" value="1"/>
</dbReference>
<dbReference type="Gene3D" id="1.10.630.10">
    <property type="entry name" value="Cytochrome P450"/>
    <property type="match status" value="1"/>
</dbReference>
<feature type="domain" description="Integrase catalytic" evidence="6">
    <location>
        <begin position="1123"/>
        <end position="1320"/>
    </location>
</feature>
<evidence type="ECO:0000259" key="6">
    <source>
        <dbReference type="PROSITE" id="PS50994"/>
    </source>
</evidence>
<name>A0A6L2NUT2_TANCI</name>
<dbReference type="InterPro" id="IPR036875">
    <property type="entry name" value="Znf_CCHC_sf"/>
</dbReference>
<dbReference type="EMBL" id="BKCJ010010054">
    <property type="protein sequence ID" value="GEU89866.1"/>
    <property type="molecule type" value="Genomic_DNA"/>
</dbReference>
<feature type="region of interest" description="Disordered" evidence="4">
    <location>
        <begin position="979"/>
        <end position="1000"/>
    </location>
</feature>
<dbReference type="PANTHER" id="PTHR42648">
    <property type="entry name" value="TRANSPOSASE, PUTATIVE-RELATED"/>
    <property type="match status" value="1"/>
</dbReference>
<dbReference type="GO" id="GO:0004497">
    <property type="term" value="F:monooxygenase activity"/>
    <property type="evidence" value="ECO:0007669"/>
    <property type="project" value="InterPro"/>
</dbReference>
<dbReference type="GO" id="GO:0016787">
    <property type="term" value="F:hydrolase activity"/>
    <property type="evidence" value="ECO:0007669"/>
    <property type="project" value="UniProtKB-KW"/>
</dbReference>
<dbReference type="Pfam" id="PF14223">
    <property type="entry name" value="Retrotran_gag_2"/>
    <property type="match status" value="1"/>
</dbReference>
<dbReference type="PROSITE" id="PS50158">
    <property type="entry name" value="ZF_CCHC"/>
    <property type="match status" value="1"/>
</dbReference>
<dbReference type="PANTHER" id="PTHR42648:SF27">
    <property type="entry name" value="RNA-DIRECTED DNA POLYMERASE"/>
    <property type="match status" value="1"/>
</dbReference>
<dbReference type="InterPro" id="IPR025724">
    <property type="entry name" value="GAG-pre-integrase_dom"/>
</dbReference>
<sequence length="1579" mass="180376">MTHMDKDIFQKSTIFDPARFETSPPPYSYVPFGAGPRMCLGIELAKMETLDMMHRLVTRFRWELVNKEESSKRIPIPEFDQGFQRRIQMEHLLDIVKPILIREWNGRTTTSVGNNSVFRSFFEKQKLTGPNFIDWYRQLRLLLSVEDEENYLQHHIPVAPPGQQVPPEALTAHAAWVKGKKEELKAMYSKQAEHKLLQTVREFYTSKQEEGQSVSSYVLKMKGYIKNLEQLDQPVGQNLAVSLILVSLNKDFDNFMQNYNMHGMGKTVNELHAMLKLHEEMLPKKDVNPALHAIRAGRVQKNQKNKSHKAGKGSHGKCKGKMANASNNVSFASKPKTTPPPKKDNPAKDAICHQCDKVGHWRRNCPGLWGRKKLKPGALSLYVGDGRHTTVEAIKTYHLELPSGLVIVLNNCHYAPSITRGVTSVSHLFDDGFINRFDDNNVISISKNNLVYFMAVPRDGIYEINMSCSNTNDSSIYAITNKRAKINSDSYLLWHCRLGHISKKRIEKLQHDALLNSIDIESLEKCVSCMSGKMARKTYSHKVERAKDLLGLTHTDVCGAFKIVSRQGASYFVTFTDDFSRYCYVYLLKHKHEVFETFKVFQKEVENQPEKTIKSLHSNRGGYPKDTMGFSFYSLSENKVFIARNAEFFKSKLLDLKARHELGDLDEPANYKAALLDPESKTVRNKWLFKKKTDMYGVVYIFKARLVAKGFTQTYRVDYEETFSLVADIRAIRILISIAAFYMENSKRGTIPMQEKLKLSKPQGASTPAEKQHMKNIPYALVVGSIMYAVRSTSPDVAFAQNITSRFQQDSGEEHWTAVKNILKYLHNTKDMFLTGYVFVMNRGAIDWKSTKQSIFATSSTDAEYIDAFDALKEAVWIRKFIIWLGIVPTIREPISMYCDNIGAIAIVKVDGVTNGARLFRAKVYYLRETIKMGDVKIEKIHTDDNLADPFTKALAFPKHLELTRNIGLLPASSFMVQKNQKNKSHKAGKGSHGKCKGKMASASNNVSFASKPKTTPPPKKDNPAKDAICYQCVSKNNLVYFMAVPRDGIYEIDISFSNTNDSSMYAITNKRAKINLDSYLLWHCRLGHISKKRIEKLQHDALLNSINIESLEKCVSCMSGKMARKPYSHQVERAKDLLGLTHTDVCGPFKILSRQGASYFVTFTDDFSRYCYVYMLKHKHEVFETFKVFQKEVENQPGKTIKSLRSNHGDNYVWVLVDLLPNARTIGNKWFFKKKTDMYGVVYIFKARPVAEGFTQTYMVDYEETFSLVVDIRAIRILISIAAYYDYEIWKMDVKTAFHNGHLFKEVYMEPPEGFVNPKYPNHSYLGRSFAMKELGEAAYILGIKIYRDRSKRLIGLCQKAYIEKILKRFYMENSKRGTIPMQEKLKLSKPQGASTPAEKQHMQNIPYASADPGEEHWTAVKNILKYLHNTKDMFLTGYVFILNGGAVDWKSTKQSIFATSSTDAEYIDAFDALKEAVWIRKFIIWLGIVPTIREPISMYCDNIGAIAITKDDGVTKGARHFHAKVYYLRETIKMGDVKIEKIHTDDNLADLFTKALAFPKHSELTRNIGLLPASSFM</sequence>